<evidence type="ECO:0000313" key="3">
    <source>
        <dbReference type="Proteomes" id="UP000030645"/>
    </source>
</evidence>
<evidence type="ECO:0000313" key="2">
    <source>
        <dbReference type="EMBL" id="EXC04311.1"/>
    </source>
</evidence>
<keyword evidence="3" id="KW-1185">Reference proteome</keyword>
<evidence type="ECO:0000256" key="1">
    <source>
        <dbReference type="SAM" id="MobiDB-lite"/>
    </source>
</evidence>
<proteinExistence type="predicted"/>
<feature type="region of interest" description="Disordered" evidence="1">
    <location>
        <begin position="134"/>
        <end position="179"/>
    </location>
</feature>
<dbReference type="Proteomes" id="UP000030645">
    <property type="component" value="Unassembled WGS sequence"/>
</dbReference>
<protein>
    <submittedName>
        <fullName evidence="2">Uncharacterized protein</fullName>
    </submittedName>
</protein>
<sequence>MDACPIGVEGTCSWTRHLTIGPLVGIKHPVAFWDSEELFMENENCNLISYNLHTQKLSDCSIRANWLSDRLAKWRIVWFRCLERRGKKLNCGEVDSFRFWFVSFTNSLLKEVHDNVISVSSDVPEYHFRNKNFGDKSVEANPSVGGDSGDEGDDPSNDGASDLGNTSGGARTKVRLDGCDLQPSSPSRVAKELLTLLLGLKLNISGVGLAAALFKEEEDEEFF</sequence>
<gene>
    <name evidence="2" type="ORF">L484_001574</name>
</gene>
<dbReference type="AlphaFoldDB" id="W9RZ41"/>
<dbReference type="EMBL" id="KE345464">
    <property type="protein sequence ID" value="EXC04311.1"/>
    <property type="molecule type" value="Genomic_DNA"/>
</dbReference>
<name>W9RZ41_9ROSA</name>
<reference evidence="3" key="1">
    <citation type="submission" date="2013-01" db="EMBL/GenBank/DDBJ databases">
        <title>Draft Genome Sequence of a Mulberry Tree, Morus notabilis C.K. Schneid.</title>
        <authorList>
            <person name="He N."/>
            <person name="Zhao S."/>
        </authorList>
    </citation>
    <scope>NUCLEOTIDE SEQUENCE</scope>
</reference>
<accession>W9RZ41</accession>
<organism evidence="2 3">
    <name type="scientific">Morus notabilis</name>
    <dbReference type="NCBI Taxonomy" id="981085"/>
    <lineage>
        <taxon>Eukaryota</taxon>
        <taxon>Viridiplantae</taxon>
        <taxon>Streptophyta</taxon>
        <taxon>Embryophyta</taxon>
        <taxon>Tracheophyta</taxon>
        <taxon>Spermatophyta</taxon>
        <taxon>Magnoliopsida</taxon>
        <taxon>eudicotyledons</taxon>
        <taxon>Gunneridae</taxon>
        <taxon>Pentapetalae</taxon>
        <taxon>rosids</taxon>
        <taxon>fabids</taxon>
        <taxon>Rosales</taxon>
        <taxon>Moraceae</taxon>
        <taxon>Moreae</taxon>
        <taxon>Morus</taxon>
    </lineage>
</organism>